<dbReference type="Proteomes" id="UP000503349">
    <property type="component" value="Chromosome 22"/>
</dbReference>
<name>A0A6G1QSZ9_CHAAH</name>
<evidence type="ECO:0000313" key="2">
    <source>
        <dbReference type="EMBL" id="KAF3705423.1"/>
    </source>
</evidence>
<sequence length="50" mass="5619">MNDYTSTQISHPPSTLNPLSPHIRCPYEEDLNEVSYQAVRLLPALLSGLH</sequence>
<feature type="region of interest" description="Disordered" evidence="1">
    <location>
        <begin position="1"/>
        <end position="21"/>
    </location>
</feature>
<proteinExistence type="predicted"/>
<reference evidence="3" key="2">
    <citation type="submission" date="2019-02" db="EMBL/GenBank/DDBJ databases">
        <title>Opniocepnalus argus Var Kimnra genome.</title>
        <authorList>
            <person name="Zhou C."/>
            <person name="Xiao S."/>
        </authorList>
    </citation>
    <scope>NUCLEOTIDE SEQUENCE [LARGE SCALE GENOMIC DNA]</scope>
</reference>
<gene>
    <name evidence="2" type="ORF">EXN66_Car021114</name>
</gene>
<keyword evidence="3" id="KW-1185">Reference proteome</keyword>
<protein>
    <submittedName>
        <fullName evidence="2">Uncharacterized protein</fullName>
    </submittedName>
</protein>
<feature type="compositionally biased region" description="Polar residues" evidence="1">
    <location>
        <begin position="1"/>
        <end position="18"/>
    </location>
</feature>
<reference evidence="2 3" key="1">
    <citation type="submission" date="2019-02" db="EMBL/GenBank/DDBJ databases">
        <title>Opniocepnalus argus genome.</title>
        <authorList>
            <person name="Zhou C."/>
            <person name="Xiao S."/>
        </authorList>
    </citation>
    <scope>NUCLEOTIDE SEQUENCE [LARGE SCALE GENOMIC DNA]</scope>
    <source>
        <strain evidence="2">OARG1902GOOAL</strain>
        <tissue evidence="2">Muscle</tissue>
    </source>
</reference>
<evidence type="ECO:0000256" key="1">
    <source>
        <dbReference type="SAM" id="MobiDB-lite"/>
    </source>
</evidence>
<evidence type="ECO:0000313" key="3">
    <source>
        <dbReference type="Proteomes" id="UP000503349"/>
    </source>
</evidence>
<dbReference type="EMBL" id="CM015733">
    <property type="protein sequence ID" value="KAF3705423.1"/>
    <property type="molecule type" value="Genomic_DNA"/>
</dbReference>
<accession>A0A6G1QSZ9</accession>
<organism evidence="2 3">
    <name type="scientific">Channa argus</name>
    <name type="common">Northern snakehead</name>
    <name type="synonym">Ophicephalus argus</name>
    <dbReference type="NCBI Taxonomy" id="215402"/>
    <lineage>
        <taxon>Eukaryota</taxon>
        <taxon>Metazoa</taxon>
        <taxon>Chordata</taxon>
        <taxon>Craniata</taxon>
        <taxon>Vertebrata</taxon>
        <taxon>Euteleostomi</taxon>
        <taxon>Actinopterygii</taxon>
        <taxon>Neopterygii</taxon>
        <taxon>Teleostei</taxon>
        <taxon>Neoteleostei</taxon>
        <taxon>Acanthomorphata</taxon>
        <taxon>Anabantaria</taxon>
        <taxon>Anabantiformes</taxon>
        <taxon>Channoidei</taxon>
        <taxon>Channidae</taxon>
        <taxon>Channa</taxon>
    </lineage>
</organism>
<dbReference type="AlphaFoldDB" id="A0A6G1QSZ9"/>